<reference evidence="1 2" key="1">
    <citation type="submission" date="2019-01" db="EMBL/GenBank/DDBJ databases">
        <authorList>
            <person name="Ferrante I. M."/>
        </authorList>
    </citation>
    <scope>NUCLEOTIDE SEQUENCE [LARGE SCALE GENOMIC DNA]</scope>
    <source>
        <strain evidence="1 2">B856</strain>
    </source>
</reference>
<evidence type="ECO:0000313" key="2">
    <source>
        <dbReference type="Proteomes" id="UP000291116"/>
    </source>
</evidence>
<gene>
    <name evidence="1" type="ORF">PSNMU_V1.4_AUG-EV-PASAV3_0010540</name>
</gene>
<protein>
    <submittedName>
        <fullName evidence="1">Uncharacterized protein</fullName>
    </submittedName>
</protein>
<evidence type="ECO:0000313" key="1">
    <source>
        <dbReference type="EMBL" id="VEU34432.1"/>
    </source>
</evidence>
<dbReference type="OrthoDB" id="10531369at2759"/>
<dbReference type="EMBL" id="CAACVS010000027">
    <property type="protein sequence ID" value="VEU34432.1"/>
    <property type="molecule type" value="Genomic_DNA"/>
</dbReference>
<proteinExistence type="predicted"/>
<accession>A0A448YX93</accession>
<organism evidence="1 2">
    <name type="scientific">Pseudo-nitzschia multistriata</name>
    <dbReference type="NCBI Taxonomy" id="183589"/>
    <lineage>
        <taxon>Eukaryota</taxon>
        <taxon>Sar</taxon>
        <taxon>Stramenopiles</taxon>
        <taxon>Ochrophyta</taxon>
        <taxon>Bacillariophyta</taxon>
        <taxon>Bacillariophyceae</taxon>
        <taxon>Bacillariophycidae</taxon>
        <taxon>Bacillariales</taxon>
        <taxon>Bacillariaceae</taxon>
        <taxon>Pseudo-nitzschia</taxon>
    </lineage>
</organism>
<sequence length="80" mass="8737">MFSKTVSKLLLPSLERDLTKAVGAELASASKMTDCFLSPAVYGYERSKPGPGLGHATPAVEQRGFVEKIHYKPPEQGLFR</sequence>
<name>A0A448YX93_9STRA</name>
<keyword evidence="2" id="KW-1185">Reference proteome</keyword>
<dbReference type="AlphaFoldDB" id="A0A448YX93"/>
<dbReference type="Proteomes" id="UP000291116">
    <property type="component" value="Unassembled WGS sequence"/>
</dbReference>